<evidence type="ECO:0000256" key="4">
    <source>
        <dbReference type="ARBA" id="ARBA00022692"/>
    </source>
</evidence>
<evidence type="ECO:0000256" key="3">
    <source>
        <dbReference type="ARBA" id="ARBA00022475"/>
    </source>
</evidence>
<keyword evidence="10" id="KW-1185">Reference proteome</keyword>
<dbReference type="RefSeq" id="WP_184350028.1">
    <property type="nucleotide sequence ID" value="NZ_JACHJH010000004.1"/>
</dbReference>
<evidence type="ECO:0000313" key="10">
    <source>
        <dbReference type="Proteomes" id="UP000556084"/>
    </source>
</evidence>
<evidence type="ECO:0000256" key="1">
    <source>
        <dbReference type="ARBA" id="ARBA00004651"/>
    </source>
</evidence>
<feature type="transmembrane region" description="Helical" evidence="7">
    <location>
        <begin position="293"/>
        <end position="311"/>
    </location>
</feature>
<name>A0A7W7LPS2_9ACTN</name>
<dbReference type="InterPro" id="IPR020846">
    <property type="entry name" value="MFS_dom"/>
</dbReference>
<evidence type="ECO:0000256" key="2">
    <source>
        <dbReference type="ARBA" id="ARBA00022448"/>
    </source>
</evidence>
<sequence length="427" mass="44526">MAAETAGAGRPTVLATFTEAPLAVKTVLVGVLINRLSGFLNVFLVLFLTSQGYAKSQTVLALGVYGGGAVVGALIGGALADRLGVRGATVVSMGSASVLTASLLYLPDFWMLLGAVALVGLCAQLFRPASATLLSELTSDDRQVMIFAMYRFGLNVGATAAPLLGFALYKAGGHSYDLLFWGEALIALVYAVLAYATLPARTAGRAAEAQPEERGPAGGYGAVLRDRRYLLYLLAAFFHSVVYVQYLSTLPLYVEDIGLAVFWYTVAVSLNGFIVVVFELLITKLSQNWPLKLTIGLGFALVGAGVAFYGLPLGPAALVVGTLIWSLGEIIGGPAVFAYPANAGPDRLKSRYIGSFQFMFGLGTAVGPMLGGWMFLQLGQLVWPALAVGSLLATVLGLAAVRTRTEPAAPAATAAGHPQEALAADHS</sequence>
<dbReference type="GO" id="GO:0022857">
    <property type="term" value="F:transmembrane transporter activity"/>
    <property type="evidence" value="ECO:0007669"/>
    <property type="project" value="InterPro"/>
</dbReference>
<dbReference type="InterPro" id="IPR050171">
    <property type="entry name" value="MFS_Transporters"/>
</dbReference>
<keyword evidence="4 7" id="KW-0812">Transmembrane</keyword>
<dbReference type="Gene3D" id="1.20.1250.20">
    <property type="entry name" value="MFS general substrate transporter like domains"/>
    <property type="match status" value="1"/>
</dbReference>
<keyword evidence="6 7" id="KW-0472">Membrane</keyword>
<feature type="transmembrane region" description="Helical" evidence="7">
    <location>
        <begin position="59"/>
        <end position="80"/>
    </location>
</feature>
<dbReference type="PANTHER" id="PTHR23517:SF2">
    <property type="entry name" value="MULTIDRUG RESISTANCE PROTEIN MDTH"/>
    <property type="match status" value="1"/>
</dbReference>
<evidence type="ECO:0000256" key="5">
    <source>
        <dbReference type="ARBA" id="ARBA00022989"/>
    </source>
</evidence>
<feature type="transmembrane region" description="Helical" evidence="7">
    <location>
        <begin position="229"/>
        <end position="248"/>
    </location>
</feature>
<protein>
    <submittedName>
        <fullName evidence="9">MFS family permease</fullName>
    </submittedName>
</protein>
<feature type="transmembrane region" description="Helical" evidence="7">
    <location>
        <begin position="352"/>
        <end position="375"/>
    </location>
</feature>
<dbReference type="SUPFAM" id="SSF103473">
    <property type="entry name" value="MFS general substrate transporter"/>
    <property type="match status" value="1"/>
</dbReference>
<accession>A0A7W7LPS2</accession>
<dbReference type="InterPro" id="IPR036259">
    <property type="entry name" value="MFS_trans_sf"/>
</dbReference>
<evidence type="ECO:0000256" key="7">
    <source>
        <dbReference type="SAM" id="Phobius"/>
    </source>
</evidence>
<dbReference type="EMBL" id="JACHJH010000004">
    <property type="protein sequence ID" value="MBB4894210.1"/>
    <property type="molecule type" value="Genomic_DNA"/>
</dbReference>
<feature type="transmembrane region" description="Helical" evidence="7">
    <location>
        <begin position="148"/>
        <end position="172"/>
    </location>
</feature>
<dbReference type="Proteomes" id="UP000556084">
    <property type="component" value="Unassembled WGS sequence"/>
</dbReference>
<feature type="transmembrane region" description="Helical" evidence="7">
    <location>
        <begin position="178"/>
        <end position="198"/>
    </location>
</feature>
<feature type="transmembrane region" description="Helical" evidence="7">
    <location>
        <begin position="27"/>
        <end position="47"/>
    </location>
</feature>
<evidence type="ECO:0000313" key="9">
    <source>
        <dbReference type="EMBL" id="MBB4894210.1"/>
    </source>
</evidence>
<gene>
    <name evidence="9" type="ORF">FHS39_003244</name>
</gene>
<feature type="transmembrane region" description="Helical" evidence="7">
    <location>
        <begin position="381"/>
        <end position="401"/>
    </location>
</feature>
<feature type="transmembrane region" description="Helical" evidence="7">
    <location>
        <begin position="317"/>
        <end position="340"/>
    </location>
</feature>
<dbReference type="GO" id="GO:0005886">
    <property type="term" value="C:plasma membrane"/>
    <property type="evidence" value="ECO:0007669"/>
    <property type="project" value="UniProtKB-SubCell"/>
</dbReference>
<feature type="transmembrane region" description="Helical" evidence="7">
    <location>
        <begin position="260"/>
        <end position="281"/>
    </location>
</feature>
<evidence type="ECO:0000259" key="8">
    <source>
        <dbReference type="PROSITE" id="PS50850"/>
    </source>
</evidence>
<proteinExistence type="predicted"/>
<keyword evidence="2" id="KW-0813">Transport</keyword>
<reference evidence="9 10" key="1">
    <citation type="submission" date="2020-08" db="EMBL/GenBank/DDBJ databases">
        <title>Genomic Encyclopedia of Type Strains, Phase III (KMG-III): the genomes of soil and plant-associated and newly described type strains.</title>
        <authorList>
            <person name="Whitman W."/>
        </authorList>
    </citation>
    <scope>NUCLEOTIDE SEQUENCE [LARGE SCALE GENOMIC DNA]</scope>
    <source>
        <strain evidence="9 10">CECT 3266</strain>
    </source>
</reference>
<feature type="transmembrane region" description="Helical" evidence="7">
    <location>
        <begin position="109"/>
        <end position="127"/>
    </location>
</feature>
<dbReference type="PANTHER" id="PTHR23517">
    <property type="entry name" value="RESISTANCE PROTEIN MDTM, PUTATIVE-RELATED-RELATED"/>
    <property type="match status" value="1"/>
</dbReference>
<comment type="caution">
    <text evidence="9">The sequence shown here is derived from an EMBL/GenBank/DDBJ whole genome shotgun (WGS) entry which is preliminary data.</text>
</comment>
<dbReference type="Pfam" id="PF07690">
    <property type="entry name" value="MFS_1"/>
    <property type="match status" value="1"/>
</dbReference>
<comment type="subcellular location">
    <subcellularLocation>
        <location evidence="1">Cell membrane</location>
        <topology evidence="1">Multi-pass membrane protein</topology>
    </subcellularLocation>
</comment>
<keyword evidence="3" id="KW-1003">Cell membrane</keyword>
<dbReference type="AlphaFoldDB" id="A0A7W7LPS2"/>
<feature type="domain" description="Major facilitator superfamily (MFS) profile" evidence="8">
    <location>
        <begin position="22"/>
        <end position="405"/>
    </location>
</feature>
<evidence type="ECO:0000256" key="6">
    <source>
        <dbReference type="ARBA" id="ARBA00023136"/>
    </source>
</evidence>
<dbReference type="PROSITE" id="PS50850">
    <property type="entry name" value="MFS"/>
    <property type="match status" value="1"/>
</dbReference>
<dbReference type="InterPro" id="IPR011701">
    <property type="entry name" value="MFS"/>
</dbReference>
<keyword evidence="5 7" id="KW-1133">Transmembrane helix</keyword>
<organism evidence="9 10">
    <name type="scientific">Streptomyces olivoverticillatus</name>
    <dbReference type="NCBI Taxonomy" id="66427"/>
    <lineage>
        <taxon>Bacteria</taxon>
        <taxon>Bacillati</taxon>
        <taxon>Actinomycetota</taxon>
        <taxon>Actinomycetes</taxon>
        <taxon>Kitasatosporales</taxon>
        <taxon>Streptomycetaceae</taxon>
        <taxon>Streptomyces</taxon>
    </lineage>
</organism>